<evidence type="ECO:0000313" key="1">
    <source>
        <dbReference type="EMBL" id="MEF3112838.1"/>
    </source>
</evidence>
<protein>
    <submittedName>
        <fullName evidence="1">Recombinase family protein</fullName>
    </submittedName>
</protein>
<sequence length="131" mass="14513">MNTVTPSPLVFIYDRNATRSSAILDLRLSGCVNYADRHGWQIAGLWVDRGDNALSRTRPQFSALVESMRVQAGRRATICLVHHWYRLAHDEAQRRALQQRVARAHGCTATTFGDSDEQAHAVLADLGRGGG</sequence>
<proteinExistence type="predicted"/>
<dbReference type="EMBL" id="JAVFKM010000002">
    <property type="protein sequence ID" value="MEF3112838.1"/>
    <property type="molecule type" value="Genomic_DNA"/>
</dbReference>
<reference evidence="1 2" key="1">
    <citation type="submission" date="2023-08" db="EMBL/GenBank/DDBJ databases">
        <authorList>
            <person name="Sharma P."/>
            <person name="Verma V."/>
            <person name="Mohan M.K."/>
            <person name="Dubey A.K."/>
        </authorList>
    </citation>
    <scope>NUCLEOTIDE SEQUENCE [LARGE SCALE GENOMIC DNA]</scope>
    <source>
        <strain evidence="1 2">ADP4</strain>
    </source>
</reference>
<dbReference type="Gene3D" id="3.40.50.1390">
    <property type="entry name" value="Resolvase, N-terminal catalytic domain"/>
    <property type="match status" value="1"/>
</dbReference>
<dbReference type="RefSeq" id="WP_031007930.1">
    <property type="nucleotide sequence ID" value="NZ_JAVFKM010000002.1"/>
</dbReference>
<evidence type="ECO:0000313" key="2">
    <source>
        <dbReference type="Proteomes" id="UP001348265"/>
    </source>
</evidence>
<gene>
    <name evidence="1" type="ORF">RB636_06425</name>
</gene>
<name>A0ABU7WQ48_9ACTN</name>
<comment type="caution">
    <text evidence="1">The sequence shown here is derived from an EMBL/GenBank/DDBJ whole genome shotgun (WGS) entry which is preliminary data.</text>
</comment>
<dbReference type="Proteomes" id="UP001348265">
    <property type="component" value="Unassembled WGS sequence"/>
</dbReference>
<dbReference type="InterPro" id="IPR036162">
    <property type="entry name" value="Resolvase-like_N_sf"/>
</dbReference>
<organism evidence="1 2">
    <name type="scientific">Streptomyces chrestomyceticus</name>
    <dbReference type="NCBI Taxonomy" id="68185"/>
    <lineage>
        <taxon>Bacteria</taxon>
        <taxon>Bacillati</taxon>
        <taxon>Actinomycetota</taxon>
        <taxon>Actinomycetes</taxon>
        <taxon>Kitasatosporales</taxon>
        <taxon>Streptomycetaceae</taxon>
        <taxon>Streptomyces</taxon>
    </lineage>
</organism>
<accession>A0ABU7WQ48</accession>
<keyword evidence="2" id="KW-1185">Reference proteome</keyword>